<proteinExistence type="predicted"/>
<sequence>MGGSTGENSPIEAEDNRPRCREFWVSETKAIRSCSSVVMVMAPTWRTLYGREDLALLYYAQPVHNKATSGFQALRQALAPVTGLERFLTNLRADLQSAVPPTPLHL</sequence>
<dbReference type="AlphaFoldDB" id="A0AAV3YFM7"/>
<evidence type="ECO:0000313" key="1">
    <source>
        <dbReference type="EMBL" id="GFN81207.1"/>
    </source>
</evidence>
<evidence type="ECO:0000313" key="2">
    <source>
        <dbReference type="Proteomes" id="UP000735302"/>
    </source>
</evidence>
<gene>
    <name evidence="1" type="ORF">PoB_000771300</name>
</gene>
<dbReference type="EMBL" id="BLXT01000921">
    <property type="protein sequence ID" value="GFN81207.1"/>
    <property type="molecule type" value="Genomic_DNA"/>
</dbReference>
<accession>A0AAV3YFM7</accession>
<reference evidence="1 2" key="1">
    <citation type="journal article" date="2021" name="Elife">
        <title>Chloroplast acquisition without the gene transfer in kleptoplastic sea slugs, Plakobranchus ocellatus.</title>
        <authorList>
            <person name="Maeda T."/>
            <person name="Takahashi S."/>
            <person name="Yoshida T."/>
            <person name="Shimamura S."/>
            <person name="Takaki Y."/>
            <person name="Nagai Y."/>
            <person name="Toyoda A."/>
            <person name="Suzuki Y."/>
            <person name="Arimoto A."/>
            <person name="Ishii H."/>
            <person name="Satoh N."/>
            <person name="Nishiyama T."/>
            <person name="Hasebe M."/>
            <person name="Maruyama T."/>
            <person name="Minagawa J."/>
            <person name="Obokata J."/>
            <person name="Shigenobu S."/>
        </authorList>
    </citation>
    <scope>NUCLEOTIDE SEQUENCE [LARGE SCALE GENOMIC DNA]</scope>
</reference>
<keyword evidence="2" id="KW-1185">Reference proteome</keyword>
<name>A0AAV3YFM7_9GAST</name>
<protein>
    <submittedName>
        <fullName evidence="1">Uncharacterized protein</fullName>
    </submittedName>
</protein>
<organism evidence="1 2">
    <name type="scientific">Plakobranchus ocellatus</name>
    <dbReference type="NCBI Taxonomy" id="259542"/>
    <lineage>
        <taxon>Eukaryota</taxon>
        <taxon>Metazoa</taxon>
        <taxon>Spiralia</taxon>
        <taxon>Lophotrochozoa</taxon>
        <taxon>Mollusca</taxon>
        <taxon>Gastropoda</taxon>
        <taxon>Heterobranchia</taxon>
        <taxon>Euthyneura</taxon>
        <taxon>Panpulmonata</taxon>
        <taxon>Sacoglossa</taxon>
        <taxon>Placobranchoidea</taxon>
        <taxon>Plakobranchidae</taxon>
        <taxon>Plakobranchus</taxon>
    </lineage>
</organism>
<dbReference type="Proteomes" id="UP000735302">
    <property type="component" value="Unassembled WGS sequence"/>
</dbReference>
<comment type="caution">
    <text evidence="1">The sequence shown here is derived from an EMBL/GenBank/DDBJ whole genome shotgun (WGS) entry which is preliminary data.</text>
</comment>